<proteinExistence type="predicted"/>
<name>A0AAE9LV50_9CAUD</name>
<evidence type="ECO:0000313" key="2">
    <source>
        <dbReference type="Proteomes" id="UP001216218"/>
    </source>
</evidence>
<organism evidence="1 2">
    <name type="scientific">Bacillus phage vB_BceP_LY3</name>
    <dbReference type="NCBI Taxonomy" id="2950458"/>
    <lineage>
        <taxon>Viruses</taxon>
        <taxon>Duplodnaviria</taxon>
        <taxon>Heunggongvirae</taxon>
        <taxon>Uroviricota</taxon>
        <taxon>Caudoviricetes</taxon>
        <taxon>Salasmaviridae</taxon>
        <taxon>Northropvirinae</taxon>
        <taxon>Layangcvirus</taxon>
        <taxon>Layangcvirus LY3</taxon>
    </lineage>
</organism>
<sequence length="58" mass="7284">MKRQVRVMMKEHNRLKKIFYKQGRFLSYNKPKTYFKIFCLYMNIKIELKKWGYNKCGL</sequence>
<protein>
    <submittedName>
        <fullName evidence="1">Uncharacterized protein</fullName>
    </submittedName>
</protein>
<accession>A0AAE9LV50</accession>
<dbReference type="Proteomes" id="UP001216218">
    <property type="component" value="Segment"/>
</dbReference>
<evidence type="ECO:0000313" key="1">
    <source>
        <dbReference type="EMBL" id="USL89521.1"/>
    </source>
</evidence>
<keyword evidence="2" id="KW-1185">Reference proteome</keyword>
<dbReference type="EMBL" id="ON366412">
    <property type="protein sequence ID" value="USL89521.1"/>
    <property type="molecule type" value="Genomic_DNA"/>
</dbReference>
<gene>
    <name evidence="1" type="ORF">vBBcePLY3_00010</name>
</gene>
<reference evidence="1" key="1">
    <citation type="submission" date="2022-04" db="EMBL/GenBank/DDBJ databases">
        <authorList>
            <person name="Yang M."/>
            <person name="Tan S."/>
        </authorList>
    </citation>
    <scope>NUCLEOTIDE SEQUENCE</scope>
</reference>